<feature type="compositionally biased region" description="Acidic residues" evidence="1">
    <location>
        <begin position="1"/>
        <end position="15"/>
    </location>
</feature>
<dbReference type="EMBL" id="OX459963">
    <property type="protein sequence ID" value="CAI9167807.1"/>
    <property type="molecule type" value="Genomic_DNA"/>
</dbReference>
<accession>A0ABN8Z1S7</accession>
<gene>
    <name evidence="2" type="ORF">MRATA1EN1_LOCUS16769</name>
</gene>
<dbReference type="Proteomes" id="UP001176941">
    <property type="component" value="Chromosome 27"/>
</dbReference>
<evidence type="ECO:0000313" key="2">
    <source>
        <dbReference type="EMBL" id="CAI9167807.1"/>
    </source>
</evidence>
<protein>
    <submittedName>
        <fullName evidence="2">Uncharacterized protein</fullName>
    </submittedName>
</protein>
<name>A0ABN8Z1S7_RANTA</name>
<evidence type="ECO:0000256" key="1">
    <source>
        <dbReference type="SAM" id="MobiDB-lite"/>
    </source>
</evidence>
<organism evidence="2 3">
    <name type="scientific">Rangifer tarandus platyrhynchus</name>
    <name type="common">Svalbard reindeer</name>
    <dbReference type="NCBI Taxonomy" id="3082113"/>
    <lineage>
        <taxon>Eukaryota</taxon>
        <taxon>Metazoa</taxon>
        <taxon>Chordata</taxon>
        <taxon>Craniata</taxon>
        <taxon>Vertebrata</taxon>
        <taxon>Euteleostomi</taxon>
        <taxon>Mammalia</taxon>
        <taxon>Eutheria</taxon>
        <taxon>Laurasiatheria</taxon>
        <taxon>Artiodactyla</taxon>
        <taxon>Ruminantia</taxon>
        <taxon>Pecora</taxon>
        <taxon>Cervidae</taxon>
        <taxon>Odocoileinae</taxon>
        <taxon>Rangifer</taxon>
    </lineage>
</organism>
<proteinExistence type="predicted"/>
<feature type="region of interest" description="Disordered" evidence="1">
    <location>
        <begin position="1"/>
        <end position="22"/>
    </location>
</feature>
<reference evidence="2" key="1">
    <citation type="submission" date="2023-04" db="EMBL/GenBank/DDBJ databases">
        <authorList>
            <consortium name="ELIXIR-Norway"/>
        </authorList>
    </citation>
    <scope>NUCLEOTIDE SEQUENCE [LARGE SCALE GENOMIC DNA]</scope>
</reference>
<evidence type="ECO:0000313" key="3">
    <source>
        <dbReference type="Proteomes" id="UP001176941"/>
    </source>
</evidence>
<keyword evidence="3" id="KW-1185">Reference proteome</keyword>
<sequence>MRSEQAEESEAEGPGEEAAPQLGSLSRQDYALFSNKSQAVASALKPPPLPFPWAPTVYSQIRSLRRAGVWWGWKSFWSSKGGPATQTRLSHRSLFPEPSYCRLLWILSQFSASPTLGVWYQPPHITMETGASASIPELICEAMRRI</sequence>